<feature type="region of interest" description="Disordered" evidence="1">
    <location>
        <begin position="1"/>
        <end position="40"/>
    </location>
</feature>
<name>A0ABQ5E3R1_9ASTR</name>
<comment type="caution">
    <text evidence="3">The sequence shown here is derived from an EMBL/GenBank/DDBJ whole genome shotgun (WGS) entry which is preliminary data.</text>
</comment>
<dbReference type="Proteomes" id="UP001151760">
    <property type="component" value="Unassembled WGS sequence"/>
</dbReference>
<reference evidence="3" key="2">
    <citation type="submission" date="2022-01" db="EMBL/GenBank/DDBJ databases">
        <authorList>
            <person name="Yamashiro T."/>
            <person name="Shiraishi A."/>
            <person name="Satake H."/>
            <person name="Nakayama K."/>
        </authorList>
    </citation>
    <scope>NUCLEOTIDE SEQUENCE</scope>
</reference>
<reference evidence="3" key="1">
    <citation type="journal article" date="2022" name="Int. J. Mol. Sci.">
        <title>Draft Genome of Tanacetum Coccineum: Genomic Comparison of Closely Related Tanacetum-Family Plants.</title>
        <authorList>
            <person name="Yamashiro T."/>
            <person name="Shiraishi A."/>
            <person name="Nakayama K."/>
            <person name="Satake H."/>
        </authorList>
    </citation>
    <scope>NUCLEOTIDE SEQUENCE</scope>
</reference>
<evidence type="ECO:0000259" key="2">
    <source>
        <dbReference type="Pfam" id="PF07727"/>
    </source>
</evidence>
<protein>
    <submittedName>
        <fullName evidence="3">Ribonuclease H-like domain-containing protein</fullName>
    </submittedName>
</protein>
<sequence>MNGSDIPHRETIPAPQETSNASLRSASLGNNTGTQPLAQKGVNRTTDICGTNYALNPVAYQNPLGPPVMLRPLHMFSLYLWFSALHPAQPSHNVGIPPGSPPLAYFIAPTDGTLSRYKARLVANGSTQLKGVDVDEIFSPVVKQGTIRTVLSLATSRHWPIHQLDVKNVFLHAVSLWAQAGPSSLVSAIWMFLSKRKYVVEILEQAHMTNCNPIRTPVDTESKLGVDGDPVSDLTLYQSLARSLQILRYIRDTLDYGLQLFASSTTSLVAYLDADWASCSTTRRFTSGYCVFLGNNLLLWSSNCQPTLSHSSVDVEYRGVANVVAETCWLRNLLRAYA</sequence>
<evidence type="ECO:0000313" key="4">
    <source>
        <dbReference type="Proteomes" id="UP001151760"/>
    </source>
</evidence>
<keyword evidence="4" id="KW-1185">Reference proteome</keyword>
<gene>
    <name evidence="3" type="ORF">Tco_0953024</name>
</gene>
<proteinExistence type="predicted"/>
<dbReference type="Pfam" id="PF07727">
    <property type="entry name" value="RVT_2"/>
    <property type="match status" value="1"/>
</dbReference>
<feature type="compositionally biased region" description="Basic and acidic residues" evidence="1">
    <location>
        <begin position="1"/>
        <end position="11"/>
    </location>
</feature>
<evidence type="ECO:0000313" key="3">
    <source>
        <dbReference type="EMBL" id="GJT44309.1"/>
    </source>
</evidence>
<feature type="domain" description="Reverse transcriptase Ty1/copia-type" evidence="2">
    <location>
        <begin position="115"/>
        <end position="173"/>
    </location>
</feature>
<accession>A0ABQ5E3R1</accession>
<dbReference type="PANTHER" id="PTHR11439:SF524">
    <property type="entry name" value="RNA-DIRECTED DNA POLYMERASE, PROTEIN KINASE RLK-PELLE-DLSV FAMILY"/>
    <property type="match status" value="1"/>
</dbReference>
<organism evidence="3 4">
    <name type="scientific">Tanacetum coccineum</name>
    <dbReference type="NCBI Taxonomy" id="301880"/>
    <lineage>
        <taxon>Eukaryota</taxon>
        <taxon>Viridiplantae</taxon>
        <taxon>Streptophyta</taxon>
        <taxon>Embryophyta</taxon>
        <taxon>Tracheophyta</taxon>
        <taxon>Spermatophyta</taxon>
        <taxon>Magnoliopsida</taxon>
        <taxon>eudicotyledons</taxon>
        <taxon>Gunneridae</taxon>
        <taxon>Pentapetalae</taxon>
        <taxon>asterids</taxon>
        <taxon>campanulids</taxon>
        <taxon>Asterales</taxon>
        <taxon>Asteraceae</taxon>
        <taxon>Asteroideae</taxon>
        <taxon>Anthemideae</taxon>
        <taxon>Anthemidinae</taxon>
        <taxon>Tanacetum</taxon>
    </lineage>
</organism>
<dbReference type="InterPro" id="IPR013103">
    <property type="entry name" value="RVT_2"/>
</dbReference>
<dbReference type="EMBL" id="BQNB010015802">
    <property type="protein sequence ID" value="GJT44309.1"/>
    <property type="molecule type" value="Genomic_DNA"/>
</dbReference>
<evidence type="ECO:0000256" key="1">
    <source>
        <dbReference type="SAM" id="MobiDB-lite"/>
    </source>
</evidence>
<feature type="compositionally biased region" description="Polar residues" evidence="1">
    <location>
        <begin position="16"/>
        <end position="40"/>
    </location>
</feature>
<dbReference type="PANTHER" id="PTHR11439">
    <property type="entry name" value="GAG-POL-RELATED RETROTRANSPOSON"/>
    <property type="match status" value="1"/>
</dbReference>
<dbReference type="CDD" id="cd09272">
    <property type="entry name" value="RNase_HI_RT_Ty1"/>
    <property type="match status" value="1"/>
</dbReference>